<feature type="signal peptide" evidence="1">
    <location>
        <begin position="1"/>
        <end position="22"/>
    </location>
</feature>
<evidence type="ECO:0000313" key="3">
    <source>
        <dbReference type="EMBL" id="SDZ40471.1"/>
    </source>
</evidence>
<dbReference type="Proteomes" id="UP000199663">
    <property type="component" value="Unassembled WGS sequence"/>
</dbReference>
<dbReference type="InterPro" id="IPR031025">
    <property type="entry name" value="LruC_dom"/>
</dbReference>
<evidence type="ECO:0000259" key="2">
    <source>
        <dbReference type="Pfam" id="PF16130"/>
    </source>
</evidence>
<proteinExistence type="predicted"/>
<dbReference type="NCBIfam" id="TIGR04456">
    <property type="entry name" value="LruC_dom"/>
    <property type="match status" value="1"/>
</dbReference>
<feature type="chain" id="PRO_5047475826" evidence="1">
    <location>
        <begin position="23"/>
        <end position="742"/>
    </location>
</feature>
<dbReference type="Pfam" id="PF16130">
    <property type="entry name" value="DUF4842"/>
    <property type="match status" value="1"/>
</dbReference>
<accession>A0A1H3SSF0</accession>
<organism evidence="3 4">
    <name type="scientific">Rhodonellum ikkaensis</name>
    <dbReference type="NCBI Taxonomy" id="336829"/>
    <lineage>
        <taxon>Bacteria</taxon>
        <taxon>Pseudomonadati</taxon>
        <taxon>Bacteroidota</taxon>
        <taxon>Cytophagia</taxon>
        <taxon>Cytophagales</taxon>
        <taxon>Cytophagaceae</taxon>
        <taxon>Rhodonellum</taxon>
    </lineage>
</organism>
<feature type="domain" description="DUF4842" evidence="2">
    <location>
        <begin position="520"/>
        <end position="721"/>
    </location>
</feature>
<comment type="caution">
    <text evidence="3">The sequence shown here is derived from an EMBL/GenBank/DDBJ whole genome shotgun (WGS) entry which is preliminary data.</text>
</comment>
<dbReference type="EMBL" id="FNQC01000013">
    <property type="protein sequence ID" value="SDZ40471.1"/>
    <property type="molecule type" value="Genomic_DNA"/>
</dbReference>
<evidence type="ECO:0000313" key="4">
    <source>
        <dbReference type="Proteomes" id="UP000199663"/>
    </source>
</evidence>
<protein>
    <submittedName>
        <fullName evidence="3">LruC domain-containing protein</fullName>
    </submittedName>
</protein>
<evidence type="ECO:0000256" key="1">
    <source>
        <dbReference type="SAM" id="SignalP"/>
    </source>
</evidence>
<dbReference type="RefSeq" id="WP_019599127.1">
    <property type="nucleotide sequence ID" value="NZ_FNQC01000013.1"/>
</dbReference>
<keyword evidence="4" id="KW-1185">Reference proteome</keyword>
<keyword evidence="1" id="KW-0732">Signal</keyword>
<gene>
    <name evidence="3" type="ORF">SAMN05444412_11333</name>
</gene>
<dbReference type="InterPro" id="IPR032295">
    <property type="entry name" value="DUF4842"/>
</dbReference>
<reference evidence="3 4" key="1">
    <citation type="submission" date="2016-10" db="EMBL/GenBank/DDBJ databases">
        <authorList>
            <person name="Varghese N."/>
            <person name="Submissions S."/>
        </authorList>
    </citation>
    <scope>NUCLEOTIDE SEQUENCE [LARGE SCALE GENOMIC DNA]</scope>
    <source>
        <strain evidence="3 4">DSM 17997</strain>
    </source>
</reference>
<name>A0A1H3SSF0_9BACT</name>
<dbReference type="PROSITE" id="PS51257">
    <property type="entry name" value="PROKAR_LIPOPROTEIN"/>
    <property type="match status" value="1"/>
</dbReference>
<sequence>MKHCLRFFLVFPLFVFSSCLFEENTNDINKLTASSVDFYAMKILPHFDFSSIDDVNLSVQFKLMGGIPYKGANFVAYSGKPTKSEGGYDFSKSAKHATFHLDKDGNFSSPLKIAKNINTLYLYSASSGINQVYEVIRSGKNFTFSYEIPKDPKSSAGTNPLSLRTIPGYSTLSTNAWNDSGLPSVGLYNKFIQSDFLNRLDILFAVSTGPTTNLNNLTFDSNANGRQRLVGFTPPSTLFYEFFATFGQNVVLEQNFILPKSTSVELTFLDSDRRYNHSVGYKYKKPGDVNFTEVITFPNTGFNDNSEAVLLTGHSISLKDVSNGSSIFPSGTEIGLFFLERAFDSSNGNLDVNKLKLSQDVEADQKGDNQNITRRLVALKYPSFSSGVSVDHPISLTNSIIVGFEQNYRSDYPAGASATGDFVLNTDYGDVKLMLTFPSLNPSEFSSLAEKKSGTPLPIMPYYNNFLGIEMFNYTYHPAENAYTRVMFEDNWPSLGDADFNDMVVDYNYVVKTGTRSLIGEVEMDFKLIAVSAAFNNSFGVRLLGMPAHHSLKMTNRSPADIALPIAESIPGSFIVFKDVNTIINNDCLNTPDRTKNGVCAEAFDDDYNVKFSVVYDRTAVLSDFSFSPFIYVNGNRGREINLIGTSPSTLADSRYFGQGSDDTGVGTSYSTKANNALGFGQGLPWAIQTPTQIELPKDRVQINLAYPDLVQWATTGAISGPGNWYDTKAAEKTNRNKGKRP</sequence>